<name>A0A7S5RAK0_9CAUD</name>
<accession>A0A7S5RAK0</accession>
<sequence>MGYTWRKEAGVWKKVTSMFRKESGVWNPVKSGYQKVAGVFVSVFESEVIVEISTNQTDLILKDLFSSEDWASGKSKTVWIKNTATISPSVQAFAVVAQPAVDTGIWGGTLTLINDGIIQGKGGAANSGVGGNALYVGTVSNSTKKLQIKNYGTIRAGGGGGGKGGTGGGGQYTSTVTEGPYYAGYPASGASRYYWDTTNGSSIDAVYWNNSTVISSNVDSPHTVGSYTYTRGASRDSYTSGGLSHTVYEVSRSYQTTTNTSGGVGGAGGRGQGSDGANAVGTNGSAGGTNAGTGGKGGTGGTWGNSGAVGFTGSSGNRTAGTAGTAGGAAGYAYSTALYNIVVPGIILGRVA</sequence>
<proteinExistence type="predicted"/>
<dbReference type="Proteomes" id="UP000656384">
    <property type="component" value="Segment"/>
</dbReference>
<feature type="compositionally biased region" description="Gly residues" evidence="1">
    <location>
        <begin position="284"/>
        <end position="300"/>
    </location>
</feature>
<gene>
    <name evidence="2" type="ORF">EVB68_087</name>
</gene>
<organism evidence="2 3">
    <name type="scientific">Rhizobium phage RHph_Y2_6</name>
    <dbReference type="NCBI Taxonomy" id="2509576"/>
    <lineage>
        <taxon>Viruses</taxon>
        <taxon>Duplodnaviria</taxon>
        <taxon>Heunggongvirae</taxon>
        <taxon>Uroviricota</taxon>
        <taxon>Caudoviricetes</taxon>
        <taxon>Schitoviridae</taxon>
        <taxon>Demetervirinae</taxon>
        <taxon>Acanvirus</taxon>
        <taxon>Acanvirus Y26</taxon>
    </lineage>
</organism>
<dbReference type="EMBL" id="MN988497">
    <property type="protein sequence ID" value="QIG68824.1"/>
    <property type="molecule type" value="Genomic_DNA"/>
</dbReference>
<evidence type="ECO:0000313" key="3">
    <source>
        <dbReference type="Proteomes" id="UP000656384"/>
    </source>
</evidence>
<evidence type="ECO:0000256" key="1">
    <source>
        <dbReference type="SAM" id="MobiDB-lite"/>
    </source>
</evidence>
<protein>
    <submittedName>
        <fullName evidence="2">Uncharacterized protein</fullName>
    </submittedName>
</protein>
<keyword evidence="3" id="KW-1185">Reference proteome</keyword>
<reference evidence="2" key="1">
    <citation type="submission" date="2020-01" db="EMBL/GenBank/DDBJ databases">
        <title>Patterns of diversity and host range of bacteriophage communities associated with bean-nodulatin bacteria.</title>
        <authorList>
            <person name="Vann Cauwenberghe J."/>
            <person name="Santamaria R.I."/>
            <person name="Bustos P."/>
            <person name="Juarez S."/>
            <person name="Gonzalez V."/>
        </authorList>
    </citation>
    <scope>NUCLEOTIDE SEQUENCE</scope>
</reference>
<feature type="region of interest" description="Disordered" evidence="1">
    <location>
        <begin position="256"/>
        <end position="300"/>
    </location>
</feature>
<feature type="compositionally biased region" description="Gly residues" evidence="1">
    <location>
        <begin position="262"/>
        <end position="274"/>
    </location>
</feature>
<evidence type="ECO:0000313" key="2">
    <source>
        <dbReference type="EMBL" id="QIG68824.1"/>
    </source>
</evidence>